<gene>
    <name evidence="1" type="ORF">SacazDRAFT_01619</name>
</gene>
<keyword evidence="2" id="KW-1185">Reference proteome</keyword>
<evidence type="ECO:0000313" key="1">
    <source>
        <dbReference type="EMBL" id="EHY88544.1"/>
    </source>
</evidence>
<evidence type="ECO:0000313" key="2">
    <source>
        <dbReference type="Proteomes" id="UP000004705"/>
    </source>
</evidence>
<protein>
    <submittedName>
        <fullName evidence="1">Uncharacterized protein</fullName>
    </submittedName>
</protein>
<dbReference type="RefSeq" id="WP_005440364.1">
    <property type="nucleotide sequence ID" value="NZ_CM001466.1"/>
</dbReference>
<proteinExistence type="predicted"/>
<dbReference type="Proteomes" id="UP000004705">
    <property type="component" value="Chromosome"/>
</dbReference>
<reference evidence="1 2" key="1">
    <citation type="journal article" date="2012" name="Stand. Genomic Sci.">
        <title>Genome sequence of the soil bacterium Saccharomonospora azurea type strain (NA-128(T)).</title>
        <authorList>
            <person name="Klenk H.P."/>
            <person name="Held B."/>
            <person name="Lucas S."/>
            <person name="Lapidus A."/>
            <person name="Copeland A."/>
            <person name="Hammon N."/>
            <person name="Pitluck S."/>
            <person name="Goodwin L.A."/>
            <person name="Han C."/>
            <person name="Tapia R."/>
            <person name="Brambilla E.M."/>
            <person name="Potter G."/>
            <person name="Land M."/>
            <person name="Ivanova N."/>
            <person name="Rohde M."/>
            <person name="Goker M."/>
            <person name="Detter J.C."/>
            <person name="Kyrpides N.C."/>
            <person name="Woyke T."/>
        </authorList>
    </citation>
    <scope>NUCLEOTIDE SEQUENCE [LARGE SCALE GENOMIC DNA]</scope>
    <source>
        <strain evidence="1 2">NA-128</strain>
    </source>
</reference>
<accession>H8GA17</accession>
<name>H8GA17_9PSEU</name>
<organism evidence="1 2">
    <name type="scientific">Saccharomonospora azurea NA-128</name>
    <dbReference type="NCBI Taxonomy" id="882081"/>
    <lineage>
        <taxon>Bacteria</taxon>
        <taxon>Bacillati</taxon>
        <taxon>Actinomycetota</taxon>
        <taxon>Actinomycetes</taxon>
        <taxon>Pseudonocardiales</taxon>
        <taxon>Pseudonocardiaceae</taxon>
        <taxon>Saccharomonospora</taxon>
    </lineage>
</organism>
<dbReference type="AlphaFoldDB" id="H8GA17"/>
<dbReference type="EMBL" id="CM001466">
    <property type="protein sequence ID" value="EHY88544.1"/>
    <property type="molecule type" value="Genomic_DNA"/>
</dbReference>
<dbReference type="HOGENOM" id="CLU_1015213_0_0_11"/>
<sequence>MEAFDLGMITLTRKPTGARTSSMSLPEAVAWFAGEHHSDRPRCLSPVLHAAITVLGDRLAHPRLQQLKWLVPSLVGTAEDGRDSVRSLLAVDWLVRVYTPAWLRVVPSLDLAAASLAEHAPISSVADAADALDAPLAAVRRAAWAAQVAVPGVLGGANAADTPDTTDTRDPHRQAATVSLALSALACDAAVAATLDVAPGFLPVCGKLRLAAEQAVLIAARQLAGSPDPDDFGARVAALMAPTADALDDAVIELLARLIDATAPPGQGWLAGDPVDAVKRSDGD</sequence>
<dbReference type="OrthoDB" id="7264945at2"/>